<evidence type="ECO:0000313" key="1">
    <source>
        <dbReference type="EMBL" id="CSA21691.1"/>
    </source>
</evidence>
<organism evidence="1 4">
    <name type="scientific">Vibrio cholerae</name>
    <dbReference type="NCBI Taxonomy" id="666"/>
    <lineage>
        <taxon>Bacteria</taxon>
        <taxon>Pseudomonadati</taxon>
        <taxon>Pseudomonadota</taxon>
        <taxon>Gammaproteobacteria</taxon>
        <taxon>Vibrionales</taxon>
        <taxon>Vibrionaceae</taxon>
        <taxon>Vibrio</taxon>
    </lineage>
</organism>
<name>A0A656B0L2_VIBCL</name>
<dbReference type="EMBL" id="CWOW01000004">
    <property type="protein sequence ID" value="CSA21691.1"/>
    <property type="molecule type" value="Genomic_DNA"/>
</dbReference>
<dbReference type="Proteomes" id="UP000041770">
    <property type="component" value="Unassembled WGS sequence"/>
</dbReference>
<proteinExistence type="predicted"/>
<evidence type="ECO:0000313" key="3">
    <source>
        <dbReference type="Proteomes" id="UP000041770"/>
    </source>
</evidence>
<gene>
    <name evidence="1" type="ORF">ERS013165_01028</name>
    <name evidence="2" type="ORF">ERS013200_00477</name>
</gene>
<protein>
    <submittedName>
        <fullName evidence="1">Uncharacterized protein</fullName>
    </submittedName>
</protein>
<dbReference type="EMBL" id="CWQY01000002">
    <property type="protein sequence ID" value="CSC06952.1"/>
    <property type="molecule type" value="Genomic_DNA"/>
</dbReference>
<evidence type="ECO:0000313" key="4">
    <source>
        <dbReference type="Proteomes" id="UP000044806"/>
    </source>
</evidence>
<evidence type="ECO:0000313" key="2">
    <source>
        <dbReference type="EMBL" id="CSC06952.1"/>
    </source>
</evidence>
<dbReference type="AlphaFoldDB" id="A0A656B0L2"/>
<dbReference type="Proteomes" id="UP000044806">
    <property type="component" value="Unassembled WGS sequence"/>
</dbReference>
<sequence>MNSRGVKVRYPMLHVTFGNGPRSRANIPKSPLFVAKTATLCGVQMAPLCTICLNKRAVSTSGSSDLMVQNPYKSPTTKSCLFVS</sequence>
<reference evidence="3 4" key="1">
    <citation type="submission" date="2015-07" db="EMBL/GenBank/DDBJ databases">
        <authorList>
            <consortium name="Pathogen Informatics"/>
        </authorList>
    </citation>
    <scope>NUCLEOTIDE SEQUENCE [LARGE SCALE GENOMIC DNA]</scope>
    <source>
        <strain evidence="2 3">A316</strain>
        <strain evidence="1 4">A51</strain>
    </source>
</reference>
<accession>A0A656B0L2</accession>